<dbReference type="Proteomes" id="UP000729402">
    <property type="component" value="Unassembled WGS sequence"/>
</dbReference>
<feature type="region of interest" description="Disordered" evidence="1">
    <location>
        <begin position="1"/>
        <end position="30"/>
    </location>
</feature>
<reference evidence="2" key="1">
    <citation type="journal article" date="2021" name="bioRxiv">
        <title>Whole Genome Assembly and Annotation of Northern Wild Rice, Zizania palustris L., Supports a Whole Genome Duplication in the Zizania Genus.</title>
        <authorList>
            <person name="Haas M."/>
            <person name="Kono T."/>
            <person name="Macchietto M."/>
            <person name="Millas R."/>
            <person name="McGilp L."/>
            <person name="Shao M."/>
            <person name="Duquette J."/>
            <person name="Hirsch C.N."/>
            <person name="Kimball J."/>
        </authorList>
    </citation>
    <scope>NUCLEOTIDE SEQUENCE</scope>
    <source>
        <tissue evidence="2">Fresh leaf tissue</tissue>
    </source>
</reference>
<evidence type="ECO:0000256" key="1">
    <source>
        <dbReference type="SAM" id="MobiDB-lite"/>
    </source>
</evidence>
<accession>A0A8J5WT43</accession>
<dbReference type="AlphaFoldDB" id="A0A8J5WT43"/>
<organism evidence="2 3">
    <name type="scientific">Zizania palustris</name>
    <name type="common">Northern wild rice</name>
    <dbReference type="NCBI Taxonomy" id="103762"/>
    <lineage>
        <taxon>Eukaryota</taxon>
        <taxon>Viridiplantae</taxon>
        <taxon>Streptophyta</taxon>
        <taxon>Embryophyta</taxon>
        <taxon>Tracheophyta</taxon>
        <taxon>Spermatophyta</taxon>
        <taxon>Magnoliopsida</taxon>
        <taxon>Liliopsida</taxon>
        <taxon>Poales</taxon>
        <taxon>Poaceae</taxon>
        <taxon>BOP clade</taxon>
        <taxon>Oryzoideae</taxon>
        <taxon>Oryzeae</taxon>
        <taxon>Zizaniinae</taxon>
        <taxon>Zizania</taxon>
    </lineage>
</organism>
<protein>
    <submittedName>
        <fullName evidence="2">Uncharacterized protein</fullName>
    </submittedName>
</protein>
<evidence type="ECO:0000313" key="3">
    <source>
        <dbReference type="Proteomes" id="UP000729402"/>
    </source>
</evidence>
<name>A0A8J5WT43_ZIZPA</name>
<gene>
    <name evidence="2" type="ORF">GUJ93_ZPchr0013g35509</name>
</gene>
<evidence type="ECO:0000313" key="2">
    <source>
        <dbReference type="EMBL" id="KAG8096466.1"/>
    </source>
</evidence>
<sequence length="178" mass="19052">MDADHPPEGHGCPGGGQPVTIDAEGTEGSSSCALDMAAAAPTPSSPRAATDDIVHSNVEAPMDALVIARSLLPTPRLSAIEYNLPVLQVQWSLENDSQNMERVDWTTLKIVETHDDEGRIELMSESQMCDLLGLAYEDTQNIPIQGLHRPMNEQDNDNELGQDVDGAAIPTNDVVPGV</sequence>
<comment type="caution">
    <text evidence="2">The sequence shown here is derived from an EMBL/GenBank/DDBJ whole genome shotgun (WGS) entry which is preliminary data.</text>
</comment>
<keyword evidence="3" id="KW-1185">Reference proteome</keyword>
<proteinExistence type="predicted"/>
<reference evidence="2" key="2">
    <citation type="submission" date="2021-02" db="EMBL/GenBank/DDBJ databases">
        <authorList>
            <person name="Kimball J.A."/>
            <person name="Haas M.W."/>
            <person name="Macchietto M."/>
            <person name="Kono T."/>
            <person name="Duquette J."/>
            <person name="Shao M."/>
        </authorList>
    </citation>
    <scope>NUCLEOTIDE SEQUENCE</scope>
    <source>
        <tissue evidence="2">Fresh leaf tissue</tissue>
    </source>
</reference>
<feature type="region of interest" description="Disordered" evidence="1">
    <location>
        <begin position="150"/>
        <end position="178"/>
    </location>
</feature>
<dbReference type="EMBL" id="JAAALK010000079">
    <property type="protein sequence ID" value="KAG8096466.1"/>
    <property type="molecule type" value="Genomic_DNA"/>
</dbReference>